<accession>A0ABY9DFM4</accession>
<protein>
    <submittedName>
        <fullName evidence="1">Uncharacterized protein</fullName>
    </submittedName>
</protein>
<evidence type="ECO:0000313" key="2">
    <source>
        <dbReference type="Proteomes" id="UP001227230"/>
    </source>
</evidence>
<evidence type="ECO:0000313" key="1">
    <source>
        <dbReference type="EMBL" id="WKA06533.1"/>
    </source>
</evidence>
<dbReference type="EMBL" id="CP126663">
    <property type="protein sequence ID" value="WKA06533.1"/>
    <property type="molecule type" value="Genomic_DNA"/>
</dbReference>
<reference evidence="1 2" key="1">
    <citation type="journal article" date="2023" name="Hortic Res">
        <title>The complete reference genome for grapevine (Vitis vinifera L.) genetics and breeding.</title>
        <authorList>
            <person name="Shi X."/>
            <person name="Cao S."/>
            <person name="Wang X."/>
            <person name="Huang S."/>
            <person name="Wang Y."/>
            <person name="Liu Z."/>
            <person name="Liu W."/>
            <person name="Leng X."/>
            <person name="Peng Y."/>
            <person name="Wang N."/>
            <person name="Wang Y."/>
            <person name="Ma Z."/>
            <person name="Xu X."/>
            <person name="Zhang F."/>
            <person name="Xue H."/>
            <person name="Zhong H."/>
            <person name="Wang Y."/>
            <person name="Zhang K."/>
            <person name="Velt A."/>
            <person name="Avia K."/>
            <person name="Holtgrawe D."/>
            <person name="Grimplet J."/>
            <person name="Matus J.T."/>
            <person name="Ware D."/>
            <person name="Wu X."/>
            <person name="Wang H."/>
            <person name="Liu C."/>
            <person name="Fang Y."/>
            <person name="Rustenholz C."/>
            <person name="Cheng Z."/>
            <person name="Xiao H."/>
            <person name="Zhou Y."/>
        </authorList>
    </citation>
    <scope>NUCLEOTIDE SEQUENCE [LARGE SCALE GENOMIC DNA]</scope>
    <source>
        <strain evidence="2">cv. Pinot noir / PN40024</strain>
        <tissue evidence="1">Leaf</tissue>
    </source>
</reference>
<dbReference type="Proteomes" id="UP001227230">
    <property type="component" value="Chromosome 16"/>
</dbReference>
<name>A0ABY9DFM4_VITVI</name>
<proteinExistence type="predicted"/>
<sequence>MVLMGMDAVMKRSIRFHVEKTWDILVHAIHEIHSHDASGHTPFSFNSLQMAGVGCHCHHPRDQCCFPLFSSVVPLVSEVFSLEVLDLTAEGLMKFAAGVSQVTPLSLVVSYPTQAMVA</sequence>
<keyword evidence="2" id="KW-1185">Reference proteome</keyword>
<organism evidence="1 2">
    <name type="scientific">Vitis vinifera</name>
    <name type="common">Grape</name>
    <dbReference type="NCBI Taxonomy" id="29760"/>
    <lineage>
        <taxon>Eukaryota</taxon>
        <taxon>Viridiplantae</taxon>
        <taxon>Streptophyta</taxon>
        <taxon>Embryophyta</taxon>
        <taxon>Tracheophyta</taxon>
        <taxon>Spermatophyta</taxon>
        <taxon>Magnoliopsida</taxon>
        <taxon>eudicotyledons</taxon>
        <taxon>Gunneridae</taxon>
        <taxon>Pentapetalae</taxon>
        <taxon>rosids</taxon>
        <taxon>Vitales</taxon>
        <taxon>Vitaceae</taxon>
        <taxon>Viteae</taxon>
        <taxon>Vitis</taxon>
    </lineage>
</organism>
<gene>
    <name evidence="1" type="ORF">VitviT2T_024429</name>
</gene>